<dbReference type="InterPro" id="IPR003797">
    <property type="entry name" value="DegV"/>
</dbReference>
<dbReference type="RefSeq" id="WP_324716269.1">
    <property type="nucleotide sequence ID" value="NZ_CP141615.1"/>
</dbReference>
<accession>A0ABZ1BW46</accession>
<protein>
    <submittedName>
        <fullName evidence="2">DegV family protein</fullName>
    </submittedName>
</protein>
<name>A0ABZ1BW46_9FIRM</name>
<evidence type="ECO:0000256" key="1">
    <source>
        <dbReference type="ARBA" id="ARBA00023121"/>
    </source>
</evidence>
<dbReference type="InterPro" id="IPR050270">
    <property type="entry name" value="DegV_domain_contain"/>
</dbReference>
<dbReference type="PANTHER" id="PTHR33434">
    <property type="entry name" value="DEGV DOMAIN-CONTAINING PROTEIN DR_1986-RELATED"/>
    <property type="match status" value="1"/>
</dbReference>
<evidence type="ECO:0000313" key="2">
    <source>
        <dbReference type="EMBL" id="WRP16997.1"/>
    </source>
</evidence>
<dbReference type="SUPFAM" id="SSF82549">
    <property type="entry name" value="DAK1/DegV-like"/>
    <property type="match status" value="1"/>
</dbReference>
<organism evidence="2 3">
    <name type="scientific">Carboxydichorda subterranea</name>
    <dbReference type="NCBI Taxonomy" id="3109565"/>
    <lineage>
        <taxon>Bacteria</taxon>
        <taxon>Bacillati</taxon>
        <taxon>Bacillota</taxon>
        <taxon>Limnochordia</taxon>
        <taxon>Limnochordales</taxon>
        <taxon>Geochordaceae</taxon>
        <taxon>Carboxydichorda</taxon>
    </lineage>
</organism>
<proteinExistence type="predicted"/>
<gene>
    <name evidence="2" type="ORF">U7230_13030</name>
</gene>
<dbReference type="InterPro" id="IPR043168">
    <property type="entry name" value="DegV_C"/>
</dbReference>
<dbReference type="Pfam" id="PF02645">
    <property type="entry name" value="DegV"/>
    <property type="match status" value="1"/>
</dbReference>
<reference evidence="2 3" key="1">
    <citation type="journal article" date="2024" name="Front. Microbiol.">
        <title>Novel thermophilic genera Geochorda gen. nov. and Carboxydochorda gen. nov. from the deep terrestrial subsurface reveal the ecophysiological diversity in the class Limnochordia.</title>
        <authorList>
            <person name="Karnachuk O.V."/>
            <person name="Lukina A.P."/>
            <person name="Avakyan M.R."/>
            <person name="Kadnikov V.V."/>
            <person name="Begmatov S."/>
            <person name="Beletsky A.V."/>
            <person name="Vlasova K.G."/>
            <person name="Novikov A.A."/>
            <person name="Shcherbakova V.A."/>
            <person name="Mardanov A.V."/>
            <person name="Ravin N.V."/>
        </authorList>
    </citation>
    <scope>NUCLEOTIDE SEQUENCE [LARGE SCALE GENOMIC DNA]</scope>
    <source>
        <strain evidence="2 3">L945</strain>
    </source>
</reference>
<dbReference type="EMBL" id="CP141615">
    <property type="protein sequence ID" value="WRP16997.1"/>
    <property type="molecule type" value="Genomic_DNA"/>
</dbReference>
<sequence length="284" mass="31176">MTRVAVITDTVANLPEAVYRRYGVRVVPQIVIFGETSYREGIDLTLEEFYRRLALADPLPITSRPTPQSYLEAFEDASREAEEVVVLTPSARLSGAYDAAMTAAREWGGRATIVDTKTASIAQGFLVLEAARVASTGASAAEVETRVRQLRPRVAMYAAVHTLRYLQRTGRVGRAAAAVGSLLQIKPIITIGQDGVVDTADRVRSWGRALERLVELIASERPAMSSGRLHVGVMHAEARDDGQAVLERIEERFPIVERYFGYFTPAVATHTGPGLVGVSYWWET</sequence>
<keyword evidence="3" id="KW-1185">Reference proteome</keyword>
<evidence type="ECO:0000313" key="3">
    <source>
        <dbReference type="Proteomes" id="UP001332192"/>
    </source>
</evidence>
<dbReference type="Proteomes" id="UP001332192">
    <property type="component" value="Chromosome"/>
</dbReference>
<dbReference type="Gene3D" id="3.40.50.10170">
    <property type="match status" value="1"/>
</dbReference>
<keyword evidence="1" id="KW-0446">Lipid-binding</keyword>
<dbReference type="PANTHER" id="PTHR33434:SF2">
    <property type="entry name" value="FATTY ACID-BINDING PROTEIN TM_1468"/>
    <property type="match status" value="1"/>
</dbReference>
<dbReference type="NCBIfam" id="TIGR00762">
    <property type="entry name" value="DegV"/>
    <property type="match status" value="1"/>
</dbReference>
<dbReference type="Gene3D" id="3.30.1180.10">
    <property type="match status" value="1"/>
</dbReference>
<dbReference type="PROSITE" id="PS51482">
    <property type="entry name" value="DEGV"/>
    <property type="match status" value="1"/>
</dbReference>